<name>A0A1X9PV50_9RHOD</name>
<proteinExistence type="inferred from homology"/>
<dbReference type="InterPro" id="IPR003666">
    <property type="entry name" value="PSI_PsaF"/>
</dbReference>
<keyword evidence="9" id="KW-0793">Thylakoid</keyword>
<dbReference type="Pfam" id="PF02507">
    <property type="entry name" value="PSI_PsaF"/>
    <property type="match status" value="1"/>
</dbReference>
<dbReference type="GO" id="GO:0009538">
    <property type="term" value="C:photosystem I reaction center"/>
    <property type="evidence" value="ECO:0007669"/>
    <property type="project" value="UniProtKB-UniRule"/>
</dbReference>
<dbReference type="GO" id="GO:0009535">
    <property type="term" value="C:chloroplast thylakoid membrane"/>
    <property type="evidence" value="ECO:0007669"/>
    <property type="project" value="UniProtKB-SubCell"/>
</dbReference>
<keyword evidence="8 14" id="KW-1133">Transmembrane helix</keyword>
<feature type="transmembrane region" description="Helical" evidence="14">
    <location>
        <begin position="143"/>
        <end position="163"/>
    </location>
</feature>
<evidence type="ECO:0000256" key="2">
    <source>
        <dbReference type="ARBA" id="ARBA00008386"/>
    </source>
</evidence>
<comment type="function">
    <text evidence="11">Probably participates in efficiency of electron transfer from plastocyanin to P700 (or cytochrome c553 in algae and cyanobacteria). This plastocyanin-docking protein contributes to the specific association of plastocyanin to PSI.</text>
</comment>
<dbReference type="FunFam" id="1.10.8.110:FF:000001">
    <property type="entry name" value="Photosystem I reaction center subunit III"/>
    <property type="match status" value="1"/>
</dbReference>
<keyword evidence="16" id="KW-0150">Chloroplast</keyword>
<feature type="chain" id="PRO_5012824168" description="Photosystem I reaction center subunit III" evidence="15">
    <location>
        <begin position="25"/>
        <end position="185"/>
    </location>
</feature>
<evidence type="ECO:0000256" key="1">
    <source>
        <dbReference type="ARBA" id="ARBA00004334"/>
    </source>
</evidence>
<evidence type="ECO:0000256" key="9">
    <source>
        <dbReference type="ARBA" id="ARBA00023078"/>
    </source>
</evidence>
<evidence type="ECO:0000256" key="12">
    <source>
        <dbReference type="ARBA" id="ARBA00033433"/>
    </source>
</evidence>
<comment type="function">
    <text evidence="13">Participates in efficiency of electron transfer from plastocyanin to P700 (or cytochrome c553 in algae and cyanobacteria). This plastocyanin-docking protein contributes to the specific association of plastocyanin to PSI.</text>
</comment>
<comment type="subcellular location">
    <subcellularLocation>
        <location evidence="1">Plastid</location>
        <location evidence="1">Chloroplast thylakoid membrane</location>
    </subcellularLocation>
</comment>
<geneLocation type="chloroplast" evidence="16"/>
<evidence type="ECO:0000313" key="16">
    <source>
        <dbReference type="EMBL" id="ARO91399.1"/>
    </source>
</evidence>
<keyword evidence="6 15" id="KW-0732">Signal</keyword>
<reference evidence="16" key="1">
    <citation type="submission" date="2017-03" db="EMBL/GenBank/DDBJ databases">
        <title>The new red algal subphylum Proteorhodophytina comprises the largest and most divergent plastid genomes known.</title>
        <authorList>
            <person name="Munoz-Gomez S.A."/>
            <person name="Mejia-Franco F.G."/>
            <person name="Durnin K."/>
            <person name="Morgan C."/>
            <person name="Grisdale C.J."/>
            <person name="Archibald J.M."/>
            <person name="Slamovits C.H."/>
        </authorList>
    </citation>
    <scope>NUCLEOTIDE SEQUENCE</scope>
    <source>
        <strain evidence="16">UTEX LB2715</strain>
    </source>
</reference>
<keyword evidence="4 13" id="KW-0602">Photosynthesis</keyword>
<evidence type="ECO:0000256" key="14">
    <source>
        <dbReference type="SAM" id="Phobius"/>
    </source>
</evidence>
<dbReference type="PANTHER" id="PTHR34939:SF1">
    <property type="entry name" value="PHOTOSYSTEM I REACTION CENTER SUBUNIT III, CHLOROPLASTIC"/>
    <property type="match status" value="1"/>
</dbReference>
<feature type="signal peptide" evidence="15">
    <location>
        <begin position="1"/>
        <end position="24"/>
    </location>
</feature>
<evidence type="ECO:0000256" key="7">
    <source>
        <dbReference type="ARBA" id="ARBA00022836"/>
    </source>
</evidence>
<protein>
    <recommendedName>
        <fullName evidence="3 13">Photosystem I reaction center subunit III</fullName>
    </recommendedName>
    <alternativeName>
        <fullName evidence="12 13">PSI-F</fullName>
    </alternativeName>
</protein>
<evidence type="ECO:0000256" key="15">
    <source>
        <dbReference type="SAM" id="SignalP"/>
    </source>
</evidence>
<comment type="similarity">
    <text evidence="2 13">Belongs to the PsaF family.</text>
</comment>
<evidence type="ECO:0000256" key="8">
    <source>
        <dbReference type="ARBA" id="ARBA00022989"/>
    </source>
</evidence>
<organism evidence="16">
    <name type="scientific">Rhodochaete parvula</name>
    <dbReference type="NCBI Taxonomy" id="110510"/>
    <lineage>
        <taxon>Eukaryota</taxon>
        <taxon>Rhodophyta</taxon>
        <taxon>Compsopogonophyceae</taxon>
        <taxon>Rhodochaetales</taxon>
        <taxon>Rhodochaetaceae</taxon>
        <taxon>Rhodochaete</taxon>
    </lineage>
</organism>
<keyword evidence="7 13" id="KW-0603">Photosystem I</keyword>
<keyword evidence="16" id="KW-0934">Plastid</keyword>
<feature type="transmembrane region" description="Helical" evidence="14">
    <location>
        <begin position="107"/>
        <end position="123"/>
    </location>
</feature>
<dbReference type="AlphaFoldDB" id="A0A1X9PV50"/>
<keyword evidence="10 14" id="KW-0472">Membrane</keyword>
<evidence type="ECO:0000256" key="11">
    <source>
        <dbReference type="ARBA" id="ARBA00025576"/>
    </source>
</evidence>
<dbReference type="GO" id="GO:0015979">
    <property type="term" value="P:photosynthesis"/>
    <property type="evidence" value="ECO:0007669"/>
    <property type="project" value="UniProtKB-UniRule"/>
</dbReference>
<evidence type="ECO:0000256" key="3">
    <source>
        <dbReference type="ARBA" id="ARBA00016492"/>
    </source>
</evidence>
<dbReference type="InterPro" id="IPR036577">
    <property type="entry name" value="PSI_PsaF_sf"/>
</dbReference>
<dbReference type="SUPFAM" id="SSF81536">
    <property type="entry name" value="Subunit III of photosystem I reaction centre, PsaF"/>
    <property type="match status" value="1"/>
</dbReference>
<dbReference type="Gene3D" id="1.10.8.110">
    <property type="entry name" value="Photosystem I PsaF, reaction centre subunit III"/>
    <property type="match status" value="1"/>
</dbReference>
<evidence type="ECO:0000256" key="4">
    <source>
        <dbReference type="ARBA" id="ARBA00022531"/>
    </source>
</evidence>
<accession>A0A1X9PV50</accession>
<sequence length="185" mass="20547">MKKFIILLITFSILGIYISPTANADVAGLSPCKESAAFQKRLNNSVKKLESRLKKYEANTPPALALEKQIAKTESRFARYGKSNVLCGTDGLPQLIADGRWSHAGEFVLPGMMFLYTTGWIGWVGRSYLKAIRESDKPMEKEIIIDVPLALQFMLSGFIWPFAAWQEFSSGNLLAPASDITISPR</sequence>
<keyword evidence="5 14" id="KW-0812">Transmembrane</keyword>
<evidence type="ECO:0000256" key="5">
    <source>
        <dbReference type="ARBA" id="ARBA00022692"/>
    </source>
</evidence>
<evidence type="ECO:0000256" key="13">
    <source>
        <dbReference type="RuleBase" id="RU368107"/>
    </source>
</evidence>
<dbReference type="EMBL" id="KY709212">
    <property type="protein sequence ID" value="ARO91399.1"/>
    <property type="molecule type" value="Genomic_DNA"/>
</dbReference>
<dbReference type="PANTHER" id="PTHR34939">
    <property type="entry name" value="PHOTOSYSTEM I REACTION CENTER SUBUNIT III, CHLOROPLASTIC"/>
    <property type="match status" value="1"/>
</dbReference>
<evidence type="ECO:0000256" key="6">
    <source>
        <dbReference type="ARBA" id="ARBA00022729"/>
    </source>
</evidence>
<evidence type="ECO:0000256" key="10">
    <source>
        <dbReference type="ARBA" id="ARBA00023136"/>
    </source>
</evidence>
<gene>
    <name evidence="16" type="primary">psaF</name>
</gene>